<keyword evidence="15" id="KW-0460">Magnesium</keyword>
<evidence type="ECO:0000256" key="6">
    <source>
        <dbReference type="ARBA" id="ARBA00022490"/>
    </source>
</evidence>
<dbReference type="EMBL" id="LUGH01000144">
    <property type="protein sequence ID" value="OBZ88563.1"/>
    <property type="molecule type" value="Genomic_DNA"/>
</dbReference>
<dbReference type="Pfam" id="PF01163">
    <property type="entry name" value="RIO1"/>
    <property type="match status" value="1"/>
</dbReference>
<comment type="subcellular location">
    <subcellularLocation>
        <location evidence="2">Cytoplasm</location>
    </subcellularLocation>
</comment>
<feature type="region of interest" description="Disordered" evidence="19">
    <location>
        <begin position="1"/>
        <end position="20"/>
    </location>
</feature>
<evidence type="ECO:0000256" key="2">
    <source>
        <dbReference type="ARBA" id="ARBA00004496"/>
    </source>
</evidence>
<dbReference type="FunFam" id="3.30.200.20:FF:000148">
    <property type="entry name" value="Serine/threonine-protein kinase RIO1"/>
    <property type="match status" value="1"/>
</dbReference>
<dbReference type="Gene3D" id="3.30.200.20">
    <property type="entry name" value="Phosphorylase Kinase, domain 1"/>
    <property type="match status" value="1"/>
</dbReference>
<evidence type="ECO:0000256" key="16">
    <source>
        <dbReference type="ARBA" id="ARBA00047899"/>
    </source>
</evidence>
<dbReference type="Gene3D" id="3.40.350.10">
    <property type="entry name" value="Creatinase/prolidase N-terminal domain"/>
    <property type="match status" value="1"/>
</dbReference>
<feature type="compositionally biased region" description="Acidic residues" evidence="19">
    <location>
        <begin position="902"/>
        <end position="929"/>
    </location>
</feature>
<evidence type="ECO:0000313" key="23">
    <source>
        <dbReference type="Proteomes" id="UP000093000"/>
    </source>
</evidence>
<feature type="region of interest" description="Disordered" evidence="19">
    <location>
        <begin position="493"/>
        <end position="523"/>
    </location>
</feature>
<dbReference type="InterPro" id="IPR011009">
    <property type="entry name" value="Kinase-like_dom_sf"/>
</dbReference>
<comment type="catalytic activity">
    <reaction evidence="16">
        <text>L-threonyl-[protein] + ATP = O-phospho-L-threonyl-[protein] + ADP + H(+)</text>
        <dbReference type="Rhea" id="RHEA:46608"/>
        <dbReference type="Rhea" id="RHEA-COMP:11060"/>
        <dbReference type="Rhea" id="RHEA-COMP:11605"/>
        <dbReference type="ChEBI" id="CHEBI:15378"/>
        <dbReference type="ChEBI" id="CHEBI:30013"/>
        <dbReference type="ChEBI" id="CHEBI:30616"/>
        <dbReference type="ChEBI" id="CHEBI:61977"/>
        <dbReference type="ChEBI" id="CHEBI:456216"/>
        <dbReference type="EC" id="2.7.11.1"/>
    </reaction>
</comment>
<evidence type="ECO:0000256" key="13">
    <source>
        <dbReference type="ARBA" id="ARBA00022801"/>
    </source>
</evidence>
<keyword evidence="9" id="KW-0808">Transferase</keyword>
<feature type="region of interest" description="Disordered" evidence="19">
    <location>
        <begin position="436"/>
        <end position="455"/>
    </location>
</feature>
<keyword evidence="7" id="KW-0690">Ribosome biogenesis</keyword>
<evidence type="ECO:0000256" key="1">
    <source>
        <dbReference type="ARBA" id="ARBA00001946"/>
    </source>
</evidence>
<comment type="caution">
    <text evidence="22">The sequence shown here is derived from an EMBL/GenBank/DDBJ whole genome shotgun (WGS) entry which is preliminary data.</text>
</comment>
<keyword evidence="11" id="KW-0547">Nucleotide-binding</keyword>
<keyword evidence="20" id="KW-1133">Transmembrane helix</keyword>
<keyword evidence="8" id="KW-0723">Serine/threonine-protein kinase</keyword>
<gene>
    <name evidence="22" type="primary">rio1</name>
    <name evidence="22" type="ORF">A0J61_03380</name>
</gene>
<evidence type="ECO:0000256" key="7">
    <source>
        <dbReference type="ARBA" id="ARBA00022517"/>
    </source>
</evidence>
<dbReference type="GO" id="GO:0004674">
    <property type="term" value="F:protein serine/threonine kinase activity"/>
    <property type="evidence" value="ECO:0007669"/>
    <property type="project" value="UniProtKB-KW"/>
</dbReference>
<evidence type="ECO:0000256" key="3">
    <source>
        <dbReference type="ARBA" id="ARBA00009196"/>
    </source>
</evidence>
<keyword evidence="10" id="KW-0479">Metal-binding</keyword>
<evidence type="ECO:0000256" key="8">
    <source>
        <dbReference type="ARBA" id="ARBA00022527"/>
    </source>
</evidence>
<dbReference type="GO" id="GO:0016787">
    <property type="term" value="F:hydrolase activity"/>
    <property type="evidence" value="ECO:0007669"/>
    <property type="project" value="UniProtKB-KW"/>
</dbReference>
<dbReference type="Pfam" id="PF01321">
    <property type="entry name" value="Creatinase_N"/>
    <property type="match status" value="1"/>
</dbReference>
<evidence type="ECO:0000256" key="12">
    <source>
        <dbReference type="ARBA" id="ARBA00022777"/>
    </source>
</evidence>
<evidence type="ECO:0000256" key="17">
    <source>
        <dbReference type="ARBA" id="ARBA00048679"/>
    </source>
</evidence>
<evidence type="ECO:0000256" key="18">
    <source>
        <dbReference type="ARBA" id="ARBA00068838"/>
    </source>
</evidence>
<evidence type="ECO:0000256" key="4">
    <source>
        <dbReference type="ARBA" id="ARBA00012513"/>
    </source>
</evidence>
<dbReference type="GO" id="GO:0046872">
    <property type="term" value="F:metal ion binding"/>
    <property type="evidence" value="ECO:0007669"/>
    <property type="project" value="UniProtKB-KW"/>
</dbReference>
<dbReference type="InterPro" id="IPR000587">
    <property type="entry name" value="Creatinase_N"/>
</dbReference>
<dbReference type="Gene3D" id="1.10.510.10">
    <property type="entry name" value="Transferase(Phosphotransferase) domain 1"/>
    <property type="match status" value="1"/>
</dbReference>
<dbReference type="EC" id="2.7.11.1" evidence="4"/>
<evidence type="ECO:0000256" key="14">
    <source>
        <dbReference type="ARBA" id="ARBA00022840"/>
    </source>
</evidence>
<dbReference type="InParanoid" id="A0A1C7NHG2"/>
<feature type="compositionally biased region" description="Basic and acidic residues" evidence="19">
    <location>
        <begin position="941"/>
        <end position="962"/>
    </location>
</feature>
<proteinExistence type="inferred from homology"/>
<evidence type="ECO:0000256" key="15">
    <source>
        <dbReference type="ARBA" id="ARBA00022842"/>
    </source>
</evidence>
<protein>
    <recommendedName>
        <fullName evidence="5">Serine/threonine-protein kinase RIO1</fullName>
        <ecNumber evidence="4">2.7.11.1</ecNumber>
    </recommendedName>
    <alternativeName>
        <fullName evidence="18">Serine/threonine-protein kinase rio1</fullName>
    </alternativeName>
</protein>
<feature type="transmembrane region" description="Helical" evidence="20">
    <location>
        <begin position="29"/>
        <end position="50"/>
    </location>
</feature>
<dbReference type="InterPro" id="IPR051272">
    <property type="entry name" value="RIO-type_Ser/Thr_kinase"/>
</dbReference>
<dbReference type="SUPFAM" id="SSF56112">
    <property type="entry name" value="Protein kinase-like (PK-like)"/>
    <property type="match status" value="1"/>
</dbReference>
<dbReference type="OrthoDB" id="205248at2759"/>
<keyword evidence="12 22" id="KW-0418">Kinase</keyword>
<comment type="similarity">
    <text evidence="3">Belongs to the protein kinase superfamily. RIO-type Ser/Thr kinase family.</text>
</comment>
<dbReference type="PANTHER" id="PTHR45723">
    <property type="entry name" value="SERINE/THREONINE-PROTEIN KINASE RIO1"/>
    <property type="match status" value="1"/>
</dbReference>
<dbReference type="GO" id="GO:0005524">
    <property type="term" value="F:ATP binding"/>
    <property type="evidence" value="ECO:0007669"/>
    <property type="project" value="UniProtKB-KW"/>
</dbReference>
<name>A0A1C7NHG2_9FUNG</name>
<dbReference type="InterPro" id="IPR018934">
    <property type="entry name" value="RIO_dom"/>
</dbReference>
<evidence type="ECO:0000256" key="20">
    <source>
        <dbReference type="SAM" id="Phobius"/>
    </source>
</evidence>
<comment type="catalytic activity">
    <reaction evidence="17">
        <text>L-seryl-[protein] + ATP = O-phospho-L-seryl-[protein] + ADP + H(+)</text>
        <dbReference type="Rhea" id="RHEA:17989"/>
        <dbReference type="Rhea" id="RHEA-COMP:9863"/>
        <dbReference type="Rhea" id="RHEA-COMP:11604"/>
        <dbReference type="ChEBI" id="CHEBI:15378"/>
        <dbReference type="ChEBI" id="CHEBI:29999"/>
        <dbReference type="ChEBI" id="CHEBI:30616"/>
        <dbReference type="ChEBI" id="CHEBI:83421"/>
        <dbReference type="ChEBI" id="CHEBI:456216"/>
        <dbReference type="EC" id="2.7.11.1"/>
    </reaction>
</comment>
<dbReference type="CDD" id="cd05147">
    <property type="entry name" value="RIO1_euk"/>
    <property type="match status" value="1"/>
</dbReference>
<dbReference type="InterPro" id="IPR000687">
    <property type="entry name" value="RIO_kinase"/>
</dbReference>
<dbReference type="InterPro" id="IPR000994">
    <property type="entry name" value="Pept_M24"/>
</dbReference>
<dbReference type="InterPro" id="IPR036005">
    <property type="entry name" value="Creatinase/aminopeptidase-like"/>
</dbReference>
<dbReference type="GO" id="GO:0042254">
    <property type="term" value="P:ribosome biogenesis"/>
    <property type="evidence" value="ECO:0007669"/>
    <property type="project" value="UniProtKB-KW"/>
</dbReference>
<feature type="compositionally biased region" description="Basic residues" evidence="19">
    <location>
        <begin position="963"/>
        <end position="985"/>
    </location>
</feature>
<keyword evidence="14" id="KW-0067">ATP-binding</keyword>
<dbReference type="Gene3D" id="3.90.230.10">
    <property type="entry name" value="Creatinase/methionine aminopeptidase superfamily"/>
    <property type="match status" value="1"/>
</dbReference>
<feature type="compositionally biased region" description="Basic and acidic residues" evidence="19">
    <location>
        <begin position="436"/>
        <end position="449"/>
    </location>
</feature>
<dbReference type="SUPFAM" id="SSF55920">
    <property type="entry name" value="Creatinase/aminopeptidase"/>
    <property type="match status" value="1"/>
</dbReference>
<dbReference type="Pfam" id="PF00557">
    <property type="entry name" value="Peptidase_M24"/>
    <property type="match status" value="1"/>
</dbReference>
<sequence length="985" mass="112654">MASEEEQRPLVHRSGPSASHWNQLKKSTMALRGLMVFSVLLVLAGGTWFLQQRQRNTIDTGPLEGYCAHIKPIQPEEYLGRHARLAKALKEEQADALIMEGGASMVYYANIHWELTERPFMTVLQRDSNASTGIRMTIVTPAFEATRAQESLKQAQLHKDIQVDLVEWLEHGSPFEAVQSIFQNKSKVLVEQDARLFIYQGMKDLALDVQMAPQSIRRLRMIKSAAELDIMRCANTVTEMAIRTVRPHIQVGMTEFDIQRLMERTLHKAGLTNTWVLALVDENAALPHGSSSQKKVTKQSTVLIDTGGELLGYQSDTTRTFFMGNRGQNQTIEDAWYLVRRAQENVLNRVSKGMSCAQVDLTARDIIKAGGYGDYFTHRLGHGIGLLMHEDPYMNQGNHDQFLAPGMTFSVEPGIYVTNEFGIRLEDIVVVNEDDLEKHTTEEKPHETYTEEYEDEDDYDDYLDDELNDTDMWDNATGDFTKQYNKLRQQIAPAASTDKPAPAVNKKVAPKQQQQQVTTSDKKQMLESQIDSLGHFASRIHIGQDYNPSKISSSVASDIKLSSKKASGEKTVQKDKADRATVEQVLDPRTRIILFKMLNKGIFYEINGCISTGKEANVYHAMTEDGQHRAIKVYKTSILTFKDRDRYVTGEYRFRHGYSKSNPRKMVKVWAEKEMRNLRRLQQAGIPSPNALVLRMHVLVMDFLGDKNGWAYPRLKDAQIEESRFPTLYYQLVKNVRTMYQVCKLVHADLSEYNILYHSRKLYIIDVSQSVEHDHPHASEFLRKDLSNVTDFFAKKGVRVMSVVELFKFVTDVTFGNEEEEVDARLEKIQEEMQANPNLEVNKIEDEIFMKSYIPTTLEEVIDIERDTLIVEQGEGKSLVYADLLGTGVTQSMQQLNVQSESESEQEQDDDNEDEQSESDDSGDSDSDEDDKKRTKTPKGKKNEDKDEKKERKQKAKEEARERRKHKLPKAEKKRKIKTSSKKKK</sequence>
<keyword evidence="23" id="KW-1185">Reference proteome</keyword>
<reference evidence="22 23" key="1">
    <citation type="submission" date="2016-03" db="EMBL/GenBank/DDBJ databases">
        <title>Choanephora cucurbitarum.</title>
        <authorList>
            <person name="Min B."/>
            <person name="Park H."/>
            <person name="Park J.-H."/>
            <person name="Shin H.-D."/>
            <person name="Choi I.-G."/>
        </authorList>
    </citation>
    <scope>NUCLEOTIDE SEQUENCE [LARGE SCALE GENOMIC DNA]</scope>
    <source>
        <strain evidence="22 23">KUS-F28377</strain>
    </source>
</reference>
<feature type="domain" description="RIO kinase" evidence="21">
    <location>
        <begin position="575"/>
        <end position="812"/>
    </location>
</feature>
<dbReference type="SMART" id="SM00090">
    <property type="entry name" value="RIO"/>
    <property type="match status" value="1"/>
</dbReference>
<evidence type="ECO:0000256" key="9">
    <source>
        <dbReference type="ARBA" id="ARBA00022679"/>
    </source>
</evidence>
<evidence type="ECO:0000259" key="21">
    <source>
        <dbReference type="SMART" id="SM00090"/>
    </source>
</evidence>
<evidence type="ECO:0000313" key="22">
    <source>
        <dbReference type="EMBL" id="OBZ88563.1"/>
    </source>
</evidence>
<dbReference type="AlphaFoldDB" id="A0A1C7NHG2"/>
<keyword evidence="20" id="KW-0472">Membrane</keyword>
<evidence type="ECO:0000256" key="19">
    <source>
        <dbReference type="SAM" id="MobiDB-lite"/>
    </source>
</evidence>
<dbReference type="STRING" id="101091.A0A1C7NHG2"/>
<keyword evidence="6" id="KW-0963">Cytoplasm</keyword>
<dbReference type="InterPro" id="IPR018935">
    <property type="entry name" value="RIO_kinase_CS"/>
</dbReference>
<evidence type="ECO:0000256" key="5">
    <source>
        <dbReference type="ARBA" id="ARBA00016038"/>
    </source>
</evidence>
<accession>A0A1C7NHG2</accession>
<dbReference type="Proteomes" id="UP000093000">
    <property type="component" value="Unassembled WGS sequence"/>
</dbReference>
<dbReference type="PROSITE" id="PS01245">
    <property type="entry name" value="RIO1"/>
    <property type="match status" value="1"/>
</dbReference>
<organism evidence="22 23">
    <name type="scientific">Choanephora cucurbitarum</name>
    <dbReference type="NCBI Taxonomy" id="101091"/>
    <lineage>
        <taxon>Eukaryota</taxon>
        <taxon>Fungi</taxon>
        <taxon>Fungi incertae sedis</taxon>
        <taxon>Mucoromycota</taxon>
        <taxon>Mucoromycotina</taxon>
        <taxon>Mucoromycetes</taxon>
        <taxon>Mucorales</taxon>
        <taxon>Mucorineae</taxon>
        <taxon>Choanephoraceae</taxon>
        <taxon>Choanephoroideae</taxon>
        <taxon>Choanephora</taxon>
    </lineage>
</organism>
<keyword evidence="13" id="KW-0378">Hydrolase</keyword>
<feature type="region of interest" description="Disordered" evidence="19">
    <location>
        <begin position="894"/>
        <end position="985"/>
    </location>
</feature>
<evidence type="ECO:0000256" key="10">
    <source>
        <dbReference type="ARBA" id="ARBA00022723"/>
    </source>
</evidence>
<keyword evidence="20" id="KW-0812">Transmembrane</keyword>
<dbReference type="SUPFAM" id="SSF53092">
    <property type="entry name" value="Creatinase/prolidase N-terminal domain"/>
    <property type="match status" value="1"/>
</dbReference>
<dbReference type="GO" id="GO:0005737">
    <property type="term" value="C:cytoplasm"/>
    <property type="evidence" value="ECO:0007669"/>
    <property type="project" value="UniProtKB-SubCell"/>
</dbReference>
<comment type="cofactor">
    <cofactor evidence="1">
        <name>Mg(2+)</name>
        <dbReference type="ChEBI" id="CHEBI:18420"/>
    </cofactor>
</comment>
<evidence type="ECO:0000256" key="11">
    <source>
        <dbReference type="ARBA" id="ARBA00022741"/>
    </source>
</evidence>
<dbReference type="InterPro" id="IPR029149">
    <property type="entry name" value="Creatin/AminoP/Spt16_N"/>
</dbReference>